<evidence type="ECO:0000313" key="1">
    <source>
        <dbReference type="EMBL" id="SDT08937.1"/>
    </source>
</evidence>
<dbReference type="PANTHER" id="PTHR33221">
    <property type="entry name" value="WINGED HELIX-TURN-HELIX TRANSCRIPTIONAL REGULATOR, RRF2 FAMILY"/>
    <property type="match status" value="1"/>
</dbReference>
<reference evidence="1 2" key="1">
    <citation type="submission" date="2016-10" db="EMBL/GenBank/DDBJ databases">
        <authorList>
            <person name="de Groot N.N."/>
        </authorList>
    </citation>
    <scope>NUCLEOTIDE SEQUENCE [LARGE SCALE GENOMIC DNA]</scope>
    <source>
        <strain evidence="1 2">MP1X4</strain>
    </source>
</reference>
<sequence>MDNVQFATATHILTLLTVTEGVVPSAYLAGSININPAMVRKALITLRTHGLVETKEGKGGGAILAKPADKILLSDVYHAVNSTPLLGKANRPNPDCLVGKQINDHLIELYTQADNALINKLSTITLADFVKKFK</sequence>
<dbReference type="PANTHER" id="PTHR33221:SF15">
    <property type="entry name" value="HTH-TYPE TRANSCRIPTIONAL REGULATOR YWGB-RELATED"/>
    <property type="match status" value="1"/>
</dbReference>
<dbReference type="Pfam" id="PF02082">
    <property type="entry name" value="Rrf2"/>
    <property type="match status" value="1"/>
</dbReference>
<dbReference type="AlphaFoldDB" id="A0A1H1XI95"/>
<dbReference type="PROSITE" id="PS51197">
    <property type="entry name" value="HTH_RRF2_2"/>
    <property type="match status" value="1"/>
</dbReference>
<keyword evidence="2" id="KW-1185">Reference proteome</keyword>
<evidence type="ECO:0000313" key="2">
    <source>
        <dbReference type="Proteomes" id="UP000199679"/>
    </source>
</evidence>
<proteinExistence type="predicted"/>
<accession>A0A1H1XI95</accession>
<dbReference type="RefSeq" id="WP_091372942.1">
    <property type="nucleotide sequence ID" value="NZ_LT629740.1"/>
</dbReference>
<name>A0A1H1XI95_MUCMA</name>
<organism evidence="1 2">
    <name type="scientific">Mucilaginibacter mallensis</name>
    <dbReference type="NCBI Taxonomy" id="652787"/>
    <lineage>
        <taxon>Bacteria</taxon>
        <taxon>Pseudomonadati</taxon>
        <taxon>Bacteroidota</taxon>
        <taxon>Sphingobacteriia</taxon>
        <taxon>Sphingobacteriales</taxon>
        <taxon>Sphingobacteriaceae</taxon>
        <taxon>Mucilaginibacter</taxon>
    </lineage>
</organism>
<dbReference type="GO" id="GO:0005829">
    <property type="term" value="C:cytosol"/>
    <property type="evidence" value="ECO:0007669"/>
    <property type="project" value="TreeGrafter"/>
</dbReference>
<dbReference type="GO" id="GO:0003700">
    <property type="term" value="F:DNA-binding transcription factor activity"/>
    <property type="evidence" value="ECO:0007669"/>
    <property type="project" value="TreeGrafter"/>
</dbReference>
<dbReference type="STRING" id="652787.SAMN05216490_2459"/>
<dbReference type="OrthoDB" id="213028at2"/>
<dbReference type="Proteomes" id="UP000199679">
    <property type="component" value="Chromosome I"/>
</dbReference>
<protein>
    <submittedName>
        <fullName evidence="1">Transcriptional regulator, BadM/Rrf2 family</fullName>
    </submittedName>
</protein>
<dbReference type="SUPFAM" id="SSF46785">
    <property type="entry name" value="Winged helix' DNA-binding domain"/>
    <property type="match status" value="1"/>
</dbReference>
<dbReference type="EMBL" id="LT629740">
    <property type="protein sequence ID" value="SDT08937.1"/>
    <property type="molecule type" value="Genomic_DNA"/>
</dbReference>
<gene>
    <name evidence="1" type="ORF">SAMN05216490_2459</name>
</gene>
<dbReference type="InterPro" id="IPR036388">
    <property type="entry name" value="WH-like_DNA-bd_sf"/>
</dbReference>
<dbReference type="InterPro" id="IPR000944">
    <property type="entry name" value="Tscrpt_reg_Rrf2"/>
</dbReference>
<dbReference type="InterPro" id="IPR036390">
    <property type="entry name" value="WH_DNA-bd_sf"/>
</dbReference>
<dbReference type="Gene3D" id="1.10.10.10">
    <property type="entry name" value="Winged helix-like DNA-binding domain superfamily/Winged helix DNA-binding domain"/>
    <property type="match status" value="1"/>
</dbReference>